<comment type="caution">
    <text evidence="1">The sequence shown here is derived from an EMBL/GenBank/DDBJ whole genome shotgun (WGS) entry which is preliminary data.</text>
</comment>
<reference evidence="1" key="1">
    <citation type="journal article" date="2014" name="Int. J. Syst. Evol. Microbiol.">
        <title>Complete genome sequence of Corynebacterium casei LMG S-19264T (=DSM 44701T), isolated from a smear-ripened cheese.</title>
        <authorList>
            <consortium name="US DOE Joint Genome Institute (JGI-PGF)"/>
            <person name="Walter F."/>
            <person name="Albersmeier A."/>
            <person name="Kalinowski J."/>
            <person name="Ruckert C."/>
        </authorList>
    </citation>
    <scope>NUCLEOTIDE SEQUENCE</scope>
    <source>
        <strain evidence="1">CGMCC 1.3617</strain>
    </source>
</reference>
<protein>
    <submittedName>
        <fullName evidence="1">Uncharacterized protein</fullName>
    </submittedName>
</protein>
<dbReference type="AlphaFoldDB" id="A0A917KSA0"/>
<dbReference type="Proteomes" id="UP000661507">
    <property type="component" value="Unassembled WGS sequence"/>
</dbReference>
<gene>
    <name evidence="1" type="ORF">GCM10011320_35880</name>
</gene>
<name>A0A917KSA0_9PROT</name>
<reference evidence="1" key="2">
    <citation type="submission" date="2020-09" db="EMBL/GenBank/DDBJ databases">
        <authorList>
            <person name="Sun Q."/>
            <person name="Zhou Y."/>
        </authorList>
    </citation>
    <scope>NUCLEOTIDE SEQUENCE</scope>
    <source>
        <strain evidence="1">CGMCC 1.3617</strain>
    </source>
</reference>
<evidence type="ECO:0000313" key="1">
    <source>
        <dbReference type="EMBL" id="GGJ25317.1"/>
    </source>
</evidence>
<sequence length="157" mass="17741">MMDTPRHDAADPVQIGRDAARLRDTLKALLEVSRQLAVAGRQDDADAFAVAERECLRALDRADAEDREQALATLPDPSTNPAWGHPAIVGGPWDRWRHRALRDNGRPPSPDEVRFVIGLGEPWLSHMLAVWGQPRRPRAGWQQRLEAAWRDYMGARR</sequence>
<evidence type="ECO:0000313" key="2">
    <source>
        <dbReference type="Proteomes" id="UP000661507"/>
    </source>
</evidence>
<organism evidence="1 2">
    <name type="scientific">Neoroseomonas lacus</name>
    <dbReference type="NCBI Taxonomy" id="287609"/>
    <lineage>
        <taxon>Bacteria</taxon>
        <taxon>Pseudomonadati</taxon>
        <taxon>Pseudomonadota</taxon>
        <taxon>Alphaproteobacteria</taxon>
        <taxon>Acetobacterales</taxon>
        <taxon>Acetobacteraceae</taxon>
        <taxon>Neoroseomonas</taxon>
    </lineage>
</organism>
<dbReference type="EMBL" id="BMKW01000008">
    <property type="protein sequence ID" value="GGJ25317.1"/>
    <property type="molecule type" value="Genomic_DNA"/>
</dbReference>
<keyword evidence="2" id="KW-1185">Reference proteome</keyword>
<proteinExistence type="predicted"/>
<accession>A0A917KSA0</accession>